<dbReference type="AlphaFoldDB" id="A0A975GWB7"/>
<sequence>MIWLRHELWEYTDGLGYRLASRNATDDTGAPLRGGTLKQIFYAPSPAAAKAQYWALRQLGPIIPSRFESDAPFTLAQLQAQLAQYPDDATLHGQPALHPVEETATAPEVAADSGEAAEHGPLESLEPWPVVAHSEPTPDGEAPEAEALGEGGTVAADAPEEAADEKEPVSNVVPIRRPTPQDIRVVSNTNAEPQIERQPVAAPGALGLALAELGPAAAASGALALALAELEPTPNSMPDDGHPTTGQAPLSLVASQSTSTSEEPPVSETLVAEEPVAAPQAAEAEISTPHAETVEAVSTEPTTAEPLIADHAVAQPAVVEPLVVEPVAAEAEVAEPLAPEPIAAEKAVEPDPLGPITVVAGPATVAARGKRRKTGFFTGLFRVLMLLLILGGVILGVGLATGTFDGPTLLAQAQALPEQARALPDQIRNLSIVKTLLPG</sequence>
<evidence type="ECO:0000313" key="3">
    <source>
        <dbReference type="EMBL" id="QTC91643.1"/>
    </source>
</evidence>
<keyword evidence="2" id="KW-0472">Membrane</keyword>
<dbReference type="Proteomes" id="UP000663918">
    <property type="component" value="Chromosome"/>
</dbReference>
<evidence type="ECO:0000313" key="4">
    <source>
        <dbReference type="Proteomes" id="UP000663918"/>
    </source>
</evidence>
<dbReference type="KEGG" id="bgoe:IFJ75_01515"/>
<accession>A0A975GWB7</accession>
<evidence type="ECO:0000256" key="2">
    <source>
        <dbReference type="SAM" id="Phobius"/>
    </source>
</evidence>
<reference evidence="3" key="1">
    <citation type="submission" date="2020-09" db="EMBL/GenBank/DDBJ databases">
        <title>Brevundimonas sp. LVF2 isolated from a puddle in Goettingen, Germany.</title>
        <authorList>
            <person name="Friedrich I."/>
            <person name="Klassen A."/>
            <person name="Hannes N."/>
            <person name="Schneider D."/>
            <person name="Hertel R."/>
            <person name="Daniel R."/>
        </authorList>
    </citation>
    <scope>NUCLEOTIDE SEQUENCE</scope>
    <source>
        <strain evidence="3">LVF2</strain>
    </source>
</reference>
<feature type="compositionally biased region" description="Low complexity" evidence="1">
    <location>
        <begin position="255"/>
        <end position="285"/>
    </location>
</feature>
<feature type="region of interest" description="Disordered" evidence="1">
    <location>
        <begin position="232"/>
        <end position="301"/>
    </location>
</feature>
<evidence type="ECO:0000256" key="1">
    <source>
        <dbReference type="SAM" id="MobiDB-lite"/>
    </source>
</evidence>
<keyword evidence="2" id="KW-0812">Transmembrane</keyword>
<organism evidence="3 4">
    <name type="scientific">Brevundimonas goettingensis</name>
    <dbReference type="NCBI Taxonomy" id="2774190"/>
    <lineage>
        <taxon>Bacteria</taxon>
        <taxon>Pseudomonadati</taxon>
        <taxon>Pseudomonadota</taxon>
        <taxon>Alphaproteobacteria</taxon>
        <taxon>Caulobacterales</taxon>
        <taxon>Caulobacteraceae</taxon>
        <taxon>Brevundimonas</taxon>
    </lineage>
</organism>
<feature type="transmembrane region" description="Helical" evidence="2">
    <location>
        <begin position="380"/>
        <end position="400"/>
    </location>
</feature>
<dbReference type="RefSeq" id="WP_207870821.1">
    <property type="nucleotide sequence ID" value="NZ_CP062222.1"/>
</dbReference>
<proteinExistence type="predicted"/>
<gene>
    <name evidence="3" type="ORF">IFJ75_01515</name>
</gene>
<name>A0A975GWB7_9CAUL</name>
<dbReference type="EMBL" id="CP062222">
    <property type="protein sequence ID" value="QTC91643.1"/>
    <property type="molecule type" value="Genomic_DNA"/>
</dbReference>
<keyword evidence="2" id="KW-1133">Transmembrane helix</keyword>
<keyword evidence="4" id="KW-1185">Reference proteome</keyword>
<protein>
    <submittedName>
        <fullName evidence="3">Uncharacterized protein</fullName>
    </submittedName>
</protein>